<evidence type="ECO:0000256" key="1">
    <source>
        <dbReference type="SAM" id="MobiDB-lite"/>
    </source>
</evidence>
<feature type="compositionally biased region" description="Polar residues" evidence="1">
    <location>
        <begin position="10"/>
        <end position="21"/>
    </location>
</feature>
<comment type="caution">
    <text evidence="2">The sequence shown here is derived from an EMBL/GenBank/DDBJ whole genome shotgun (WGS) entry which is preliminary data.</text>
</comment>
<evidence type="ECO:0000313" key="2">
    <source>
        <dbReference type="EMBL" id="OJD09828.1"/>
    </source>
</evidence>
<keyword evidence="3" id="KW-1185">Reference proteome</keyword>
<evidence type="ECO:0000313" key="3">
    <source>
        <dbReference type="Proteomes" id="UP000242791"/>
    </source>
</evidence>
<protein>
    <submittedName>
        <fullName evidence="2">Uncharacterized protein</fullName>
    </submittedName>
</protein>
<sequence length="182" mass="21244">MDTENPPSLPSQRLSSGAQQNCTLPTYREVLDGFLQKAPSQTYASAPLNVPSKWLSVDRTSNNQSQHSGDIEPEDRDDISDSGATTEPLAHDEWENCRYQYEVQQVEDSLKICHVGEEVWQKNKYVRRVLYVVETYLPDRSLPGNARLKLRKQEEKQRRKEKEKQRMKRLNTLRPRPSTRDW</sequence>
<dbReference type="OrthoDB" id="4200839at2759"/>
<feature type="compositionally biased region" description="Acidic residues" evidence="1">
    <location>
        <begin position="71"/>
        <end position="80"/>
    </location>
</feature>
<reference evidence="2 3" key="1">
    <citation type="submission" date="2015-08" db="EMBL/GenBank/DDBJ databases">
        <title>Emmonsia species relationships and genome sequence.</title>
        <authorList>
            <person name="Cuomo C.A."/>
            <person name="Schwartz I.S."/>
            <person name="Kenyon C."/>
            <person name="De Hoog G.S."/>
            <person name="Govender N.P."/>
            <person name="Botha A."/>
            <person name="Moreno L."/>
            <person name="De Vries M."/>
            <person name="Munoz J.F."/>
            <person name="Stielow J.B."/>
        </authorList>
    </citation>
    <scope>NUCLEOTIDE SEQUENCE [LARGE SCALE GENOMIC DNA]</scope>
    <source>
        <strain evidence="2 3">EI222</strain>
    </source>
</reference>
<feature type="region of interest" description="Disordered" evidence="1">
    <location>
        <begin position="1"/>
        <end position="21"/>
    </location>
</feature>
<dbReference type="AlphaFoldDB" id="A0A1J9Q1I2"/>
<name>A0A1J9Q1I2_9EURO</name>
<organism evidence="2 3">
    <name type="scientific">Blastomyces percursus</name>
    <dbReference type="NCBI Taxonomy" id="1658174"/>
    <lineage>
        <taxon>Eukaryota</taxon>
        <taxon>Fungi</taxon>
        <taxon>Dikarya</taxon>
        <taxon>Ascomycota</taxon>
        <taxon>Pezizomycotina</taxon>
        <taxon>Eurotiomycetes</taxon>
        <taxon>Eurotiomycetidae</taxon>
        <taxon>Onygenales</taxon>
        <taxon>Ajellomycetaceae</taxon>
        <taxon>Blastomyces</taxon>
    </lineage>
</organism>
<dbReference type="STRING" id="1658174.A0A1J9Q1I2"/>
<feature type="compositionally biased region" description="Polar residues" evidence="1">
    <location>
        <begin position="58"/>
        <end position="68"/>
    </location>
</feature>
<gene>
    <name evidence="2" type="ORF">ACJ73_10070</name>
</gene>
<dbReference type="Proteomes" id="UP000242791">
    <property type="component" value="Unassembled WGS sequence"/>
</dbReference>
<feature type="region of interest" description="Disordered" evidence="1">
    <location>
        <begin position="147"/>
        <end position="182"/>
    </location>
</feature>
<dbReference type="EMBL" id="LGTZ01003320">
    <property type="protein sequence ID" value="OJD09828.1"/>
    <property type="molecule type" value="Genomic_DNA"/>
</dbReference>
<dbReference type="VEuPathDB" id="FungiDB:ACJ73_10070"/>
<proteinExistence type="predicted"/>
<accession>A0A1J9Q1I2</accession>
<feature type="region of interest" description="Disordered" evidence="1">
    <location>
        <begin position="57"/>
        <end position="91"/>
    </location>
</feature>
<feature type="compositionally biased region" description="Basic and acidic residues" evidence="1">
    <location>
        <begin position="151"/>
        <end position="164"/>
    </location>
</feature>